<keyword evidence="2" id="KW-0813">Transport</keyword>
<organism evidence="7 8">
    <name type="scientific">Nonomuraea typhae</name>
    <dbReference type="NCBI Taxonomy" id="2603600"/>
    <lineage>
        <taxon>Bacteria</taxon>
        <taxon>Bacillati</taxon>
        <taxon>Actinomycetota</taxon>
        <taxon>Actinomycetes</taxon>
        <taxon>Streptosporangiales</taxon>
        <taxon>Streptosporangiaceae</taxon>
        <taxon>Nonomuraea</taxon>
    </lineage>
</organism>
<evidence type="ECO:0000256" key="2">
    <source>
        <dbReference type="ARBA" id="ARBA00022448"/>
    </source>
</evidence>
<dbReference type="InterPro" id="IPR052156">
    <property type="entry name" value="BCAA_Transport_ATP-bd_LivF"/>
</dbReference>
<comment type="caution">
    <text evidence="7">The sequence shown here is derived from an EMBL/GenBank/DDBJ whole genome shotgun (WGS) entry which is preliminary data.</text>
</comment>
<evidence type="ECO:0000256" key="4">
    <source>
        <dbReference type="ARBA" id="ARBA00022840"/>
    </source>
</evidence>
<dbReference type="EMBL" id="JBITGY010000012">
    <property type="protein sequence ID" value="MFI6503638.1"/>
    <property type="molecule type" value="Genomic_DNA"/>
</dbReference>
<feature type="domain" description="ABC transporter" evidence="6">
    <location>
        <begin position="4"/>
        <end position="229"/>
    </location>
</feature>
<evidence type="ECO:0000256" key="1">
    <source>
        <dbReference type="ARBA" id="ARBA00005417"/>
    </source>
</evidence>
<keyword evidence="3" id="KW-0547">Nucleotide-binding</keyword>
<dbReference type="InterPro" id="IPR027417">
    <property type="entry name" value="P-loop_NTPase"/>
</dbReference>
<name>A0ABW7Z6A9_9ACTN</name>
<dbReference type="PANTHER" id="PTHR43820:SF2">
    <property type="entry name" value="ABC TRANSPORTER ATP-BINDING PROTEIN"/>
    <property type="match status" value="1"/>
</dbReference>
<reference evidence="7 8" key="1">
    <citation type="submission" date="2024-10" db="EMBL/GenBank/DDBJ databases">
        <title>The Natural Products Discovery Center: Release of the First 8490 Sequenced Strains for Exploring Actinobacteria Biosynthetic Diversity.</title>
        <authorList>
            <person name="Kalkreuter E."/>
            <person name="Kautsar S.A."/>
            <person name="Yang D."/>
            <person name="Bader C.D."/>
            <person name="Teijaro C.N."/>
            <person name="Fluegel L."/>
            <person name="Davis C.M."/>
            <person name="Simpson J.R."/>
            <person name="Lauterbach L."/>
            <person name="Steele A.D."/>
            <person name="Gui C."/>
            <person name="Meng S."/>
            <person name="Li G."/>
            <person name="Viehrig K."/>
            <person name="Ye F."/>
            <person name="Su P."/>
            <person name="Kiefer A.F."/>
            <person name="Nichols A."/>
            <person name="Cepeda A.J."/>
            <person name="Yan W."/>
            <person name="Fan B."/>
            <person name="Jiang Y."/>
            <person name="Adhikari A."/>
            <person name="Zheng C.-J."/>
            <person name="Schuster L."/>
            <person name="Cowan T.M."/>
            <person name="Smanski M.J."/>
            <person name="Chevrette M.G."/>
            <person name="De Carvalho L.P.S."/>
            <person name="Shen B."/>
        </authorList>
    </citation>
    <scope>NUCLEOTIDE SEQUENCE [LARGE SCALE GENOMIC DNA]</scope>
    <source>
        <strain evidence="7 8">NPDC050545</strain>
    </source>
</reference>
<dbReference type="InterPro" id="IPR017871">
    <property type="entry name" value="ABC_transporter-like_CS"/>
</dbReference>
<dbReference type="Pfam" id="PF00005">
    <property type="entry name" value="ABC_tran"/>
    <property type="match status" value="1"/>
</dbReference>
<dbReference type="InterPro" id="IPR003593">
    <property type="entry name" value="AAA+_ATPase"/>
</dbReference>
<dbReference type="SUPFAM" id="SSF52540">
    <property type="entry name" value="P-loop containing nucleoside triphosphate hydrolases"/>
    <property type="match status" value="1"/>
</dbReference>
<keyword evidence="5" id="KW-0029">Amino-acid transport</keyword>
<evidence type="ECO:0000259" key="6">
    <source>
        <dbReference type="PROSITE" id="PS50893"/>
    </source>
</evidence>
<dbReference type="SMART" id="SM00382">
    <property type="entry name" value="AAA"/>
    <property type="match status" value="1"/>
</dbReference>
<evidence type="ECO:0000256" key="5">
    <source>
        <dbReference type="ARBA" id="ARBA00022970"/>
    </source>
</evidence>
<dbReference type="PANTHER" id="PTHR43820">
    <property type="entry name" value="HIGH-AFFINITY BRANCHED-CHAIN AMINO ACID TRANSPORT ATP-BINDING PROTEIN LIVF"/>
    <property type="match status" value="1"/>
</dbReference>
<gene>
    <name evidence="7" type="ORF">ACIBG2_40075</name>
</gene>
<dbReference type="RefSeq" id="WP_397089401.1">
    <property type="nucleotide sequence ID" value="NZ_JBITGY010000012.1"/>
</dbReference>
<dbReference type="CDD" id="cd03224">
    <property type="entry name" value="ABC_TM1139_LivF_branched"/>
    <property type="match status" value="1"/>
</dbReference>
<comment type="similarity">
    <text evidence="1">Belongs to the ABC transporter superfamily.</text>
</comment>
<proteinExistence type="inferred from homology"/>
<dbReference type="Gene3D" id="3.40.50.300">
    <property type="entry name" value="P-loop containing nucleotide triphosphate hydrolases"/>
    <property type="match status" value="1"/>
</dbReference>
<dbReference type="PROSITE" id="PS00211">
    <property type="entry name" value="ABC_TRANSPORTER_1"/>
    <property type="match status" value="1"/>
</dbReference>
<dbReference type="InterPro" id="IPR003439">
    <property type="entry name" value="ABC_transporter-like_ATP-bd"/>
</dbReference>
<sequence>MSVLSLAGVDVHRGEARVVRDVSLEAEAGAVTVVLGSNGSGKSTLMDGVAGLARVSSGTIHLGGGPIGRLPAYKRARAGLGYVEQSRTVFRTLSVEQNLRVARSGEGDLDAVYRLFPELERRRHLQAGHLSGGEQQMLALGRALVADPRVMLIDEMSMGLAPVVVRRLMLAVREMTGLGIAILLVEQFAALALEIGTRAYVLRKGRVVYSGACARLKDDDGLLHESYFGTAPPGEGEPA</sequence>
<accession>A0ABW7Z6A9</accession>
<protein>
    <submittedName>
        <fullName evidence="7">ABC transporter ATP-binding protein</fullName>
    </submittedName>
</protein>
<evidence type="ECO:0000313" key="7">
    <source>
        <dbReference type="EMBL" id="MFI6503638.1"/>
    </source>
</evidence>
<dbReference type="Proteomes" id="UP001612741">
    <property type="component" value="Unassembled WGS sequence"/>
</dbReference>
<keyword evidence="8" id="KW-1185">Reference proteome</keyword>
<dbReference type="PROSITE" id="PS50893">
    <property type="entry name" value="ABC_TRANSPORTER_2"/>
    <property type="match status" value="1"/>
</dbReference>
<keyword evidence="4 7" id="KW-0067">ATP-binding</keyword>
<dbReference type="GO" id="GO:0005524">
    <property type="term" value="F:ATP binding"/>
    <property type="evidence" value="ECO:0007669"/>
    <property type="project" value="UniProtKB-KW"/>
</dbReference>
<evidence type="ECO:0000313" key="8">
    <source>
        <dbReference type="Proteomes" id="UP001612741"/>
    </source>
</evidence>
<evidence type="ECO:0000256" key="3">
    <source>
        <dbReference type="ARBA" id="ARBA00022741"/>
    </source>
</evidence>